<keyword evidence="5" id="KW-1185">Reference proteome</keyword>
<dbReference type="InterPro" id="IPR001647">
    <property type="entry name" value="HTH_TetR"/>
</dbReference>
<dbReference type="Gene3D" id="1.10.357.10">
    <property type="entry name" value="Tetracycline Repressor, domain 2"/>
    <property type="match status" value="1"/>
</dbReference>
<organism evidence="4 5">
    <name type="scientific">Nocardia speluncae</name>
    <dbReference type="NCBI Taxonomy" id="419477"/>
    <lineage>
        <taxon>Bacteria</taxon>
        <taxon>Bacillati</taxon>
        <taxon>Actinomycetota</taxon>
        <taxon>Actinomycetes</taxon>
        <taxon>Mycobacteriales</taxon>
        <taxon>Nocardiaceae</taxon>
        <taxon>Nocardia</taxon>
    </lineage>
</organism>
<protein>
    <submittedName>
        <fullName evidence="4">TetR/AcrR family transcriptional regulator</fullName>
    </submittedName>
</protein>
<dbReference type="GO" id="GO:0003700">
    <property type="term" value="F:DNA-binding transcription factor activity"/>
    <property type="evidence" value="ECO:0007669"/>
    <property type="project" value="TreeGrafter"/>
</dbReference>
<evidence type="ECO:0000313" key="4">
    <source>
        <dbReference type="EMBL" id="NKY34466.1"/>
    </source>
</evidence>
<dbReference type="PANTHER" id="PTHR30055:SF226">
    <property type="entry name" value="HTH-TYPE TRANSCRIPTIONAL REGULATOR PKSA"/>
    <property type="match status" value="1"/>
</dbReference>
<proteinExistence type="predicted"/>
<dbReference type="AlphaFoldDB" id="A0A846XIJ6"/>
<dbReference type="InterPro" id="IPR009057">
    <property type="entry name" value="Homeodomain-like_sf"/>
</dbReference>
<name>A0A846XIJ6_9NOCA</name>
<evidence type="ECO:0000256" key="2">
    <source>
        <dbReference type="PROSITE-ProRule" id="PRU00335"/>
    </source>
</evidence>
<reference evidence="4 5" key="1">
    <citation type="submission" date="2020-04" db="EMBL/GenBank/DDBJ databases">
        <title>MicrobeNet Type strains.</title>
        <authorList>
            <person name="Nicholson A.C."/>
        </authorList>
    </citation>
    <scope>NUCLEOTIDE SEQUENCE [LARGE SCALE GENOMIC DNA]</scope>
    <source>
        <strain evidence="4 5">DSM 45078</strain>
    </source>
</reference>
<dbReference type="InterPro" id="IPR050109">
    <property type="entry name" value="HTH-type_TetR-like_transc_reg"/>
</dbReference>
<evidence type="ECO:0000256" key="1">
    <source>
        <dbReference type="ARBA" id="ARBA00023125"/>
    </source>
</evidence>
<gene>
    <name evidence="4" type="ORF">HGA13_15495</name>
</gene>
<dbReference type="PROSITE" id="PS50977">
    <property type="entry name" value="HTH_TETR_2"/>
    <property type="match status" value="1"/>
</dbReference>
<dbReference type="EMBL" id="JAAXOO010000004">
    <property type="protein sequence ID" value="NKY34466.1"/>
    <property type="molecule type" value="Genomic_DNA"/>
</dbReference>
<dbReference type="RefSeq" id="WP_068046901.1">
    <property type="nucleotide sequence ID" value="NZ_JAAXOO010000004.1"/>
</dbReference>
<evidence type="ECO:0000313" key="5">
    <source>
        <dbReference type="Proteomes" id="UP000565715"/>
    </source>
</evidence>
<dbReference type="SUPFAM" id="SSF46689">
    <property type="entry name" value="Homeodomain-like"/>
    <property type="match status" value="1"/>
</dbReference>
<comment type="caution">
    <text evidence="4">The sequence shown here is derived from an EMBL/GenBank/DDBJ whole genome shotgun (WGS) entry which is preliminary data.</text>
</comment>
<keyword evidence="1 2" id="KW-0238">DNA-binding</keyword>
<sequence>MGGRKDSTKRETMLNQACEILSRSGVVDTSLRSLAAQMDTSARMLIYYFGSKEKLILEVIDHEQQRAAPDPGVSSSVADLRTYILADWDSITRGEKHVSVRILEQVFGAACAQDSPYADYTAQTLNRLIGNFETRLVAVGIPGDIAATRAVVGLTALQGYLMRYFTAADPAAVDRDFFRFVDDVILAPF</sequence>
<feature type="domain" description="HTH tetR-type" evidence="3">
    <location>
        <begin position="7"/>
        <end position="67"/>
    </location>
</feature>
<dbReference type="Proteomes" id="UP000565715">
    <property type="component" value="Unassembled WGS sequence"/>
</dbReference>
<feature type="DNA-binding region" description="H-T-H motif" evidence="2">
    <location>
        <begin position="30"/>
        <end position="49"/>
    </location>
</feature>
<evidence type="ECO:0000259" key="3">
    <source>
        <dbReference type="PROSITE" id="PS50977"/>
    </source>
</evidence>
<dbReference type="Pfam" id="PF00440">
    <property type="entry name" value="TetR_N"/>
    <property type="match status" value="1"/>
</dbReference>
<dbReference type="PANTHER" id="PTHR30055">
    <property type="entry name" value="HTH-TYPE TRANSCRIPTIONAL REGULATOR RUTR"/>
    <property type="match status" value="1"/>
</dbReference>
<accession>A0A846XIJ6</accession>
<dbReference type="GO" id="GO:0000976">
    <property type="term" value="F:transcription cis-regulatory region binding"/>
    <property type="evidence" value="ECO:0007669"/>
    <property type="project" value="TreeGrafter"/>
</dbReference>